<evidence type="ECO:0000313" key="1">
    <source>
        <dbReference type="EMBL" id="CAB4574353.1"/>
    </source>
</evidence>
<sequence length="123" mass="13749">MRLIGVYNANGGLAGELGYFFGHLIGTRSCTLCDITHSPFAKKSQWKLLEQSLKRELGIEFVLVHKNERTPAQLAASDGREPCVLIEDSEGKLSMILDWTDLKLAHGDVAQFERAVRAKLLMY</sequence>
<gene>
    <name evidence="1" type="ORF">UFOPK1591_01487</name>
</gene>
<protein>
    <submittedName>
        <fullName evidence="1">Unannotated protein</fullName>
    </submittedName>
</protein>
<dbReference type="EMBL" id="CAEZTD010000168">
    <property type="protein sequence ID" value="CAB4574353.1"/>
    <property type="molecule type" value="Genomic_DNA"/>
</dbReference>
<dbReference type="AlphaFoldDB" id="A0A6J6EIW6"/>
<name>A0A6J6EIW6_9ZZZZ</name>
<proteinExistence type="predicted"/>
<accession>A0A6J6EIW6</accession>
<reference evidence="1" key="1">
    <citation type="submission" date="2020-05" db="EMBL/GenBank/DDBJ databases">
        <authorList>
            <person name="Chiriac C."/>
            <person name="Salcher M."/>
            <person name="Ghai R."/>
            <person name="Kavagutti S V."/>
        </authorList>
    </citation>
    <scope>NUCLEOTIDE SEQUENCE</scope>
</reference>
<organism evidence="1">
    <name type="scientific">freshwater metagenome</name>
    <dbReference type="NCBI Taxonomy" id="449393"/>
    <lineage>
        <taxon>unclassified sequences</taxon>
        <taxon>metagenomes</taxon>
        <taxon>ecological metagenomes</taxon>
    </lineage>
</organism>